<sequence length="115" mass="13167">MPKRSVKAPIDHEAEIKVKINLAMCDYLAENQELRAKLELARATLTQQQAEFEEERAKAIQRETMLRGQVNLATIRGAQVAELAVYRQQQLRTCDQKSYTDWDASMSFMSLGYEG</sequence>
<proteinExistence type="predicted"/>
<evidence type="ECO:0000313" key="4">
    <source>
        <dbReference type="Proteomes" id="UP000826656"/>
    </source>
</evidence>
<evidence type="ECO:0000313" key="3">
    <source>
        <dbReference type="EMBL" id="KAH0778654.1"/>
    </source>
</evidence>
<keyword evidence="4" id="KW-1185">Reference proteome</keyword>
<accession>A0ABQ7W3R6</accession>
<name>A0ABQ7W3R6_SOLTU</name>
<comment type="caution">
    <text evidence="2">The sequence shown here is derived from an EMBL/GenBank/DDBJ whole genome shotgun (WGS) entry which is preliminary data.</text>
</comment>
<evidence type="ECO:0000256" key="1">
    <source>
        <dbReference type="SAM" id="Coils"/>
    </source>
</evidence>
<dbReference type="EMBL" id="JAIVGD010000002">
    <property type="protein sequence ID" value="KAH0778654.1"/>
    <property type="molecule type" value="Genomic_DNA"/>
</dbReference>
<feature type="coiled-coil region" evidence="1">
    <location>
        <begin position="28"/>
        <end position="63"/>
    </location>
</feature>
<keyword evidence="1" id="KW-0175">Coiled coil</keyword>
<dbReference type="EMBL" id="JAIVGD010000005">
    <property type="protein sequence ID" value="KAH0774629.1"/>
    <property type="molecule type" value="Genomic_DNA"/>
</dbReference>
<dbReference type="Proteomes" id="UP000826656">
    <property type="component" value="Unassembled WGS sequence"/>
</dbReference>
<organism evidence="2 4">
    <name type="scientific">Solanum tuberosum</name>
    <name type="common">Potato</name>
    <dbReference type="NCBI Taxonomy" id="4113"/>
    <lineage>
        <taxon>Eukaryota</taxon>
        <taxon>Viridiplantae</taxon>
        <taxon>Streptophyta</taxon>
        <taxon>Embryophyta</taxon>
        <taxon>Tracheophyta</taxon>
        <taxon>Spermatophyta</taxon>
        <taxon>Magnoliopsida</taxon>
        <taxon>eudicotyledons</taxon>
        <taxon>Gunneridae</taxon>
        <taxon>Pentapetalae</taxon>
        <taxon>asterids</taxon>
        <taxon>lamiids</taxon>
        <taxon>Solanales</taxon>
        <taxon>Solanaceae</taxon>
        <taxon>Solanoideae</taxon>
        <taxon>Solaneae</taxon>
        <taxon>Solanum</taxon>
    </lineage>
</organism>
<gene>
    <name evidence="3" type="ORF">KY290_005081</name>
    <name evidence="2" type="ORF">KY290_011766</name>
</gene>
<protein>
    <submittedName>
        <fullName evidence="2">Uncharacterized protein</fullName>
    </submittedName>
</protein>
<reference evidence="2 4" key="1">
    <citation type="journal article" date="2021" name="bioRxiv">
        <title>Chromosome-scale and haplotype-resolved genome assembly of a tetraploid potato cultivar.</title>
        <authorList>
            <person name="Sun H."/>
            <person name="Jiao W.-B."/>
            <person name="Krause K."/>
            <person name="Campoy J.A."/>
            <person name="Goel M."/>
            <person name="Folz-Donahue K."/>
            <person name="Kukat C."/>
            <person name="Huettel B."/>
            <person name="Schneeberger K."/>
        </authorList>
    </citation>
    <scope>NUCLEOTIDE SEQUENCE [LARGE SCALE GENOMIC DNA]</scope>
    <source>
        <strain evidence="2">SolTubOtavaFocal</strain>
        <tissue evidence="2">Leaves</tissue>
    </source>
</reference>
<evidence type="ECO:0000313" key="2">
    <source>
        <dbReference type="EMBL" id="KAH0774629.1"/>
    </source>
</evidence>